<evidence type="ECO:0000313" key="2">
    <source>
        <dbReference type="EMBL" id="SBV95024.1"/>
    </source>
</evidence>
<evidence type="ECO:0000256" key="1">
    <source>
        <dbReference type="SAM" id="SignalP"/>
    </source>
</evidence>
<name>A0A212J6K2_9PROT</name>
<dbReference type="Gene3D" id="3.10.620.30">
    <property type="match status" value="1"/>
</dbReference>
<protein>
    <submittedName>
        <fullName evidence="2">Transglutaminase family protein cysteine peptidase BTLCP</fullName>
    </submittedName>
</protein>
<reference evidence="2" key="1">
    <citation type="submission" date="2016-04" db="EMBL/GenBank/DDBJ databases">
        <authorList>
            <person name="Evans L.H."/>
            <person name="Alamgir A."/>
            <person name="Owens N."/>
            <person name="Weber N.D."/>
            <person name="Virtaneva K."/>
            <person name="Barbian K."/>
            <person name="Babar A."/>
            <person name="Rosenke K."/>
        </authorList>
    </citation>
    <scope>NUCLEOTIDE SEQUENCE</scope>
    <source>
        <strain evidence="2">86</strain>
    </source>
</reference>
<feature type="chain" id="PRO_5012148817" evidence="1">
    <location>
        <begin position="30"/>
        <end position="213"/>
    </location>
</feature>
<sequence length="213" mass="24776">MSLMVGMRRLAAIAAVVLAFAAAASPSRAEMFGKQETPYTDLRPFPKWTGVLDRYFRELGQREGNCASPDFNRCHYKEWQAFIEKMRAEPRDRQLEHVNTFFNRRRYIVDPINWGVADYWETPGQFFAKNGDCEDYAIAKYMTLRDLGWAVADMRVVVVQDMNLNLVHAVLAVADGGRTQILDNQLAVLVEPRRIKHYRPIYAVNEEGWWRFH</sequence>
<proteinExistence type="predicted"/>
<dbReference type="Pfam" id="PF06035">
    <property type="entry name" value="Peptidase_C93"/>
    <property type="match status" value="1"/>
</dbReference>
<keyword evidence="1" id="KW-0732">Signal</keyword>
<dbReference type="PANTHER" id="PTHR39327">
    <property type="match status" value="1"/>
</dbReference>
<accession>A0A212J6K2</accession>
<dbReference type="InterPro" id="IPR010319">
    <property type="entry name" value="Transglutaminase-like_Cys_pept"/>
</dbReference>
<dbReference type="AlphaFoldDB" id="A0A212J6K2"/>
<feature type="signal peptide" evidence="1">
    <location>
        <begin position="1"/>
        <end position="29"/>
    </location>
</feature>
<gene>
    <name evidence="2" type="ORF">KL86APRO_10583</name>
</gene>
<dbReference type="EMBL" id="FLUO01000001">
    <property type="protein sequence ID" value="SBV95024.1"/>
    <property type="molecule type" value="Genomic_DNA"/>
</dbReference>
<dbReference type="PANTHER" id="PTHR39327:SF1">
    <property type="entry name" value="BLR5470 PROTEIN"/>
    <property type="match status" value="1"/>
</dbReference>
<organism evidence="2">
    <name type="scientific">uncultured Alphaproteobacteria bacterium</name>
    <dbReference type="NCBI Taxonomy" id="91750"/>
    <lineage>
        <taxon>Bacteria</taxon>
        <taxon>Pseudomonadati</taxon>
        <taxon>Pseudomonadota</taxon>
        <taxon>Alphaproteobacteria</taxon>
        <taxon>environmental samples</taxon>
    </lineage>
</organism>